<dbReference type="RefSeq" id="WP_089867982.1">
    <property type="nucleotide sequence ID" value="NZ_FOTC01000001.1"/>
</dbReference>
<dbReference type="InterPro" id="IPR025098">
    <property type="entry name" value="DUF4013"/>
</dbReference>
<dbReference type="STRING" id="553466.SAMN04487950_1610"/>
<keyword evidence="1" id="KW-0812">Transmembrane</keyword>
<evidence type="ECO:0000313" key="2">
    <source>
        <dbReference type="EMBL" id="SFK88135.1"/>
    </source>
</evidence>
<feature type="transmembrane region" description="Helical" evidence="1">
    <location>
        <begin position="74"/>
        <end position="98"/>
    </location>
</feature>
<dbReference type="EMBL" id="FOTC01000001">
    <property type="protein sequence ID" value="SFK88135.1"/>
    <property type="molecule type" value="Genomic_DNA"/>
</dbReference>
<evidence type="ECO:0008006" key="4">
    <source>
        <dbReference type="Google" id="ProtNLM"/>
    </source>
</evidence>
<keyword evidence="3" id="KW-1185">Reference proteome</keyword>
<accession>A0A1I4D4S6</accession>
<dbReference type="Proteomes" id="UP000199607">
    <property type="component" value="Unassembled WGS sequence"/>
</dbReference>
<feature type="transmembrane region" description="Helical" evidence="1">
    <location>
        <begin position="144"/>
        <end position="171"/>
    </location>
</feature>
<proteinExistence type="predicted"/>
<gene>
    <name evidence="2" type="ORF">SAMN04487950_1610</name>
</gene>
<evidence type="ECO:0000313" key="3">
    <source>
        <dbReference type="Proteomes" id="UP000199607"/>
    </source>
</evidence>
<dbReference type="AlphaFoldDB" id="A0A1I4D4S6"/>
<feature type="transmembrane region" description="Helical" evidence="1">
    <location>
        <begin position="104"/>
        <end position="132"/>
    </location>
</feature>
<organism evidence="2 3">
    <name type="scientific">Halogranum rubrum</name>
    <dbReference type="NCBI Taxonomy" id="553466"/>
    <lineage>
        <taxon>Archaea</taxon>
        <taxon>Methanobacteriati</taxon>
        <taxon>Methanobacteriota</taxon>
        <taxon>Stenosarchaea group</taxon>
        <taxon>Halobacteria</taxon>
        <taxon>Halobacteriales</taxon>
        <taxon>Haloferacaceae</taxon>
    </lineage>
</organism>
<keyword evidence="1" id="KW-1133">Transmembrane helix</keyword>
<feature type="transmembrane region" description="Helical" evidence="1">
    <location>
        <begin position="177"/>
        <end position="196"/>
    </location>
</feature>
<protein>
    <recommendedName>
        <fullName evidence="4">DUF4013 domain-containing protein</fullName>
    </recommendedName>
</protein>
<reference evidence="3" key="1">
    <citation type="submission" date="2016-10" db="EMBL/GenBank/DDBJ databases">
        <authorList>
            <person name="Varghese N."/>
            <person name="Submissions S."/>
        </authorList>
    </citation>
    <scope>NUCLEOTIDE SEQUENCE [LARGE SCALE GENOMIC DNA]</scope>
    <source>
        <strain evidence="3">CGMCC 1.7738</strain>
    </source>
</reference>
<evidence type="ECO:0000256" key="1">
    <source>
        <dbReference type="SAM" id="Phobius"/>
    </source>
</evidence>
<dbReference type="Pfam" id="PF13197">
    <property type="entry name" value="DUF4013"/>
    <property type="match status" value="1"/>
</dbReference>
<name>A0A1I4D4S6_9EURY</name>
<feature type="transmembrane region" description="Helical" evidence="1">
    <location>
        <begin position="15"/>
        <end position="38"/>
    </location>
</feature>
<keyword evidence="1" id="KW-0472">Membrane</keyword>
<sequence>MLSDALSFPRSGDDWLPTLVIGALLIPLSVLVIPAFILQGYFARVIRAAATNDSTAPSFTDWGDLLVTGLKMAVIGFAYSLVINVPSLGLQLLIAFGANGSGTGALLVLLVTLVLSLVVGFFAPAALVNFAIEDSFGAAFDFGTIWSGVATSEYVVAWLLAMVVGVVGFLVGGVLSIVLVGFLVLFYVQIATYYLLARGFVKGLGRTPGESATTTTL</sequence>